<accession>E4WU27</accession>
<evidence type="ECO:0000256" key="1">
    <source>
        <dbReference type="RuleBase" id="RU000686"/>
    </source>
</evidence>
<dbReference type="GO" id="GO:0005874">
    <property type="term" value="C:microtubule"/>
    <property type="evidence" value="ECO:0007669"/>
    <property type="project" value="UniProtKB-KW"/>
</dbReference>
<reference evidence="2" key="1">
    <citation type="journal article" date="2010" name="Science">
        <title>Plasticity of animal genome architecture unmasked by rapid evolution of a pelagic tunicate.</title>
        <authorList>
            <person name="Denoeud F."/>
            <person name="Henriet S."/>
            <person name="Mungpakdee S."/>
            <person name="Aury J.M."/>
            <person name="Da Silva C."/>
            <person name="Brinkmann H."/>
            <person name="Mikhaleva J."/>
            <person name="Olsen L.C."/>
            <person name="Jubin C."/>
            <person name="Canestro C."/>
            <person name="Bouquet J.M."/>
            <person name="Danks G."/>
            <person name="Poulain J."/>
            <person name="Campsteijn C."/>
            <person name="Adamski M."/>
            <person name="Cross I."/>
            <person name="Yadetie F."/>
            <person name="Muffato M."/>
            <person name="Louis A."/>
            <person name="Butcher S."/>
            <person name="Tsagkogeorga G."/>
            <person name="Konrad A."/>
            <person name="Singh S."/>
            <person name="Jensen M.F."/>
            <person name="Cong E.H."/>
            <person name="Eikeseth-Otteraa H."/>
            <person name="Noel B."/>
            <person name="Anthouard V."/>
            <person name="Porcel B.M."/>
            <person name="Kachouri-Lafond R."/>
            <person name="Nishino A."/>
            <person name="Ugolini M."/>
            <person name="Chourrout P."/>
            <person name="Nishida H."/>
            <person name="Aasland R."/>
            <person name="Huzurbazar S."/>
            <person name="Westhof E."/>
            <person name="Delsuc F."/>
            <person name="Lehrach H."/>
            <person name="Reinhardt R."/>
            <person name="Weissenbach J."/>
            <person name="Roy S.W."/>
            <person name="Artiguenave F."/>
            <person name="Postlethwait J.H."/>
            <person name="Manak J.R."/>
            <person name="Thompson E.M."/>
            <person name="Jaillon O."/>
            <person name="Du Pasquier L."/>
            <person name="Boudinot P."/>
            <person name="Liberles D.A."/>
            <person name="Volff J.N."/>
            <person name="Philippe H."/>
            <person name="Lenhard B."/>
            <person name="Roest Crollius H."/>
            <person name="Wincker P."/>
            <person name="Chourrout D."/>
        </authorList>
    </citation>
    <scope>NUCLEOTIDE SEQUENCE [LARGE SCALE GENOMIC DNA]</scope>
</reference>
<sequence>MRSIVELEAYNSEYEQLPNWRFRPKQIRSKCGSLDNVNHRPAGGTNRIFTERMPWQEGFKYGR</sequence>
<dbReference type="InParanoid" id="E4WU27"/>
<dbReference type="PROSITE" id="PS51491">
    <property type="entry name" value="TAU_MAP_2"/>
    <property type="match status" value="1"/>
</dbReference>
<dbReference type="OrthoDB" id="9378527at2759"/>
<keyword evidence="3" id="KW-1185">Reference proteome</keyword>
<dbReference type="GO" id="GO:0015631">
    <property type="term" value="F:tubulin binding"/>
    <property type="evidence" value="ECO:0007669"/>
    <property type="project" value="InterPro"/>
</dbReference>
<dbReference type="Pfam" id="PF00418">
    <property type="entry name" value="Tubulin-binding"/>
    <property type="match status" value="1"/>
</dbReference>
<protein>
    <recommendedName>
        <fullName evidence="1">Microtubule-associated protein</fullName>
    </recommendedName>
</protein>
<dbReference type="PROSITE" id="PS00229">
    <property type="entry name" value="TAU_MAP_1"/>
    <property type="match status" value="1"/>
</dbReference>
<dbReference type="AlphaFoldDB" id="E4WU27"/>
<name>E4WU27_OIKDI</name>
<keyword evidence="1" id="KW-0963">Cytoplasm</keyword>
<comment type="subcellular location">
    <subcellularLocation>
        <location evidence="1">Cytoplasm</location>
        <location evidence="1">Cytoskeleton</location>
    </subcellularLocation>
</comment>
<gene>
    <name evidence="2" type="ORF">GSOID_T00006110001</name>
</gene>
<evidence type="ECO:0000313" key="2">
    <source>
        <dbReference type="EMBL" id="CBY07029.1"/>
    </source>
</evidence>
<dbReference type="InterPro" id="IPR001084">
    <property type="entry name" value="MAP_tubulin-bd_rpt"/>
</dbReference>
<proteinExistence type="predicted"/>
<dbReference type="EMBL" id="FN653016">
    <property type="protein sequence ID" value="CBY07029.1"/>
    <property type="molecule type" value="Genomic_DNA"/>
</dbReference>
<keyword evidence="1" id="KW-0206">Cytoskeleton</keyword>
<keyword evidence="1" id="KW-0493">Microtubule</keyword>
<dbReference type="Proteomes" id="UP000001307">
    <property type="component" value="Unassembled WGS sequence"/>
</dbReference>
<evidence type="ECO:0000313" key="3">
    <source>
        <dbReference type="Proteomes" id="UP000001307"/>
    </source>
</evidence>
<organism evidence="2">
    <name type="scientific">Oikopleura dioica</name>
    <name type="common">Tunicate</name>
    <dbReference type="NCBI Taxonomy" id="34765"/>
    <lineage>
        <taxon>Eukaryota</taxon>
        <taxon>Metazoa</taxon>
        <taxon>Chordata</taxon>
        <taxon>Tunicata</taxon>
        <taxon>Appendicularia</taxon>
        <taxon>Copelata</taxon>
        <taxon>Oikopleuridae</taxon>
        <taxon>Oikopleura</taxon>
    </lineage>
</organism>